<dbReference type="Gene3D" id="1.10.3430.10">
    <property type="entry name" value="Ammonium transporter AmtB like domains"/>
    <property type="match status" value="1"/>
</dbReference>
<evidence type="ECO:0000256" key="7">
    <source>
        <dbReference type="ARBA" id="ARBA00023136"/>
    </source>
</evidence>
<evidence type="ECO:0000256" key="8">
    <source>
        <dbReference type="ARBA" id="ARBA00023177"/>
    </source>
</evidence>
<feature type="transmembrane region" description="Helical" evidence="9">
    <location>
        <begin position="12"/>
        <end position="32"/>
    </location>
</feature>
<evidence type="ECO:0000256" key="4">
    <source>
        <dbReference type="ARBA" id="ARBA00022475"/>
    </source>
</evidence>
<feature type="transmembrane region" description="Helical" evidence="9">
    <location>
        <begin position="356"/>
        <end position="378"/>
    </location>
</feature>
<dbReference type="InterPro" id="IPR024041">
    <property type="entry name" value="NH4_transpt_AmtB-like_dom"/>
</dbReference>
<dbReference type="PANTHER" id="PTHR43029">
    <property type="entry name" value="AMMONIUM TRANSPORTER MEP2"/>
    <property type="match status" value="1"/>
</dbReference>
<evidence type="ECO:0000313" key="11">
    <source>
        <dbReference type="EMBL" id="CAB4952525.1"/>
    </source>
</evidence>
<dbReference type="InterPro" id="IPR001905">
    <property type="entry name" value="Ammonium_transpt"/>
</dbReference>
<feature type="transmembrane region" description="Helical" evidence="9">
    <location>
        <begin position="261"/>
        <end position="281"/>
    </location>
</feature>
<keyword evidence="6 9" id="KW-1133">Transmembrane helix</keyword>
<proteinExistence type="inferred from homology"/>
<feature type="transmembrane region" description="Helical" evidence="9">
    <location>
        <begin position="315"/>
        <end position="336"/>
    </location>
</feature>
<keyword evidence="8" id="KW-0924">Ammonia transport</keyword>
<dbReference type="FunFam" id="1.10.3430.10:FF:000007">
    <property type="entry name" value="Ammonium transporter"/>
    <property type="match status" value="1"/>
</dbReference>
<evidence type="ECO:0000259" key="10">
    <source>
        <dbReference type="Pfam" id="PF00909"/>
    </source>
</evidence>
<comment type="similarity">
    <text evidence="2">Belongs to the ammonia transporter channel (TC 1.A.11.2) family.</text>
</comment>
<organism evidence="11">
    <name type="scientific">freshwater metagenome</name>
    <dbReference type="NCBI Taxonomy" id="449393"/>
    <lineage>
        <taxon>unclassified sequences</taxon>
        <taxon>metagenomes</taxon>
        <taxon>ecological metagenomes</taxon>
    </lineage>
</organism>
<evidence type="ECO:0000256" key="2">
    <source>
        <dbReference type="ARBA" id="ARBA00005887"/>
    </source>
</evidence>
<evidence type="ECO:0000256" key="1">
    <source>
        <dbReference type="ARBA" id="ARBA00004651"/>
    </source>
</evidence>
<dbReference type="GO" id="GO:0005886">
    <property type="term" value="C:plasma membrane"/>
    <property type="evidence" value="ECO:0007669"/>
    <property type="project" value="UniProtKB-SubCell"/>
</dbReference>
<feature type="transmembrane region" description="Helical" evidence="9">
    <location>
        <begin position="229"/>
        <end position="249"/>
    </location>
</feature>
<feature type="domain" description="Ammonium transporter AmtB-like" evidence="10">
    <location>
        <begin position="8"/>
        <end position="408"/>
    </location>
</feature>
<dbReference type="GO" id="GO:0008519">
    <property type="term" value="F:ammonium channel activity"/>
    <property type="evidence" value="ECO:0007669"/>
    <property type="project" value="InterPro"/>
</dbReference>
<keyword evidence="5 9" id="KW-0812">Transmembrane</keyword>
<dbReference type="PROSITE" id="PS01219">
    <property type="entry name" value="AMMONIUM_TRANSP"/>
    <property type="match status" value="1"/>
</dbReference>
<comment type="subcellular location">
    <subcellularLocation>
        <location evidence="1">Cell membrane</location>
        <topology evidence="1">Multi-pass membrane protein</topology>
    </subcellularLocation>
</comment>
<evidence type="ECO:0000256" key="6">
    <source>
        <dbReference type="ARBA" id="ARBA00022989"/>
    </source>
</evidence>
<gene>
    <name evidence="11" type="ORF">UFOPK3733_01962</name>
</gene>
<dbReference type="EMBL" id="CAFBNC010000137">
    <property type="protein sequence ID" value="CAB4952525.1"/>
    <property type="molecule type" value="Genomic_DNA"/>
</dbReference>
<accession>A0A6J7KAI8</accession>
<feature type="transmembrane region" description="Helical" evidence="9">
    <location>
        <begin position="129"/>
        <end position="151"/>
    </location>
</feature>
<dbReference type="Pfam" id="PF00909">
    <property type="entry name" value="Ammonium_transp"/>
    <property type="match status" value="1"/>
</dbReference>
<feature type="transmembrane region" description="Helical" evidence="9">
    <location>
        <begin position="92"/>
        <end position="117"/>
    </location>
</feature>
<feature type="transmembrane region" description="Helical" evidence="9">
    <location>
        <begin position="287"/>
        <end position="303"/>
    </location>
</feature>
<name>A0A6J7KAI8_9ZZZZ</name>
<dbReference type="AlphaFoldDB" id="A0A6J7KAI8"/>
<dbReference type="InterPro" id="IPR018047">
    <property type="entry name" value="Ammonium_transpt_CS"/>
</dbReference>
<keyword evidence="4" id="KW-1003">Cell membrane</keyword>
<dbReference type="NCBIfam" id="TIGR00836">
    <property type="entry name" value="amt"/>
    <property type="match status" value="1"/>
</dbReference>
<dbReference type="SUPFAM" id="SSF111352">
    <property type="entry name" value="Ammonium transporter"/>
    <property type="match status" value="1"/>
</dbReference>
<sequence length="420" mass="44201">MIDSGDTAWMLIATGLVLFMTPGLAFFYGGMVRAKNMLGMLMQNFFAMGLMAILWVAIVFSLAFGNFGDGGIIGNLDFAWMRNITSDAGPEAFALTIPFVLFCAYQMTFAVITPALITGATADRFKFKAYAVFIALWLIVVYAPVAHWVFAGGWLAKLGALDFAGGAVVHINAGAAALAVVLVLGKRRGWPREGMHPHSLPFTLLGTGILWFGWFGFNAGSALGANGVAAQALMNTFLAASAGMLGWLLVEQIKEGKPTTLGAASGAVAGLVAITPCAGFVGGMAPIIIGLAAGVLCVLAIRLKFRFGYDDSLDVVGVHLVGGIVGGLLLGFFADAKVNKLVTNEGVFLGGGFSLLWYQFVACAVTFAFSFVASFIIAKVIDKTIGLRVSEEDEAEGLDFSQHAETAYSFGSTGSMDRLN</sequence>
<feature type="transmembrane region" description="Helical" evidence="9">
    <location>
        <begin position="163"/>
        <end position="185"/>
    </location>
</feature>
<keyword evidence="7 9" id="KW-0472">Membrane</keyword>
<feature type="transmembrane region" description="Helical" evidence="9">
    <location>
        <begin position="44"/>
        <end position="64"/>
    </location>
</feature>
<feature type="transmembrane region" description="Helical" evidence="9">
    <location>
        <begin position="197"/>
        <end position="217"/>
    </location>
</feature>
<dbReference type="InterPro" id="IPR029020">
    <property type="entry name" value="Ammonium/urea_transptr"/>
</dbReference>
<protein>
    <submittedName>
        <fullName evidence="11">Unannotated protein</fullName>
    </submittedName>
</protein>
<evidence type="ECO:0000256" key="9">
    <source>
        <dbReference type="SAM" id="Phobius"/>
    </source>
</evidence>
<evidence type="ECO:0000256" key="5">
    <source>
        <dbReference type="ARBA" id="ARBA00022692"/>
    </source>
</evidence>
<dbReference type="PANTHER" id="PTHR43029:SF10">
    <property type="entry name" value="AMMONIUM TRANSPORTER MEP2"/>
    <property type="match status" value="1"/>
</dbReference>
<evidence type="ECO:0000256" key="3">
    <source>
        <dbReference type="ARBA" id="ARBA00022448"/>
    </source>
</evidence>
<reference evidence="11" key="1">
    <citation type="submission" date="2020-05" db="EMBL/GenBank/DDBJ databases">
        <authorList>
            <person name="Chiriac C."/>
            <person name="Salcher M."/>
            <person name="Ghai R."/>
            <person name="Kavagutti S V."/>
        </authorList>
    </citation>
    <scope>NUCLEOTIDE SEQUENCE</scope>
</reference>
<keyword evidence="3" id="KW-0813">Transport</keyword>